<comment type="caution">
    <text evidence="3">The sequence shown here is derived from an EMBL/GenBank/DDBJ whole genome shotgun (WGS) entry which is preliminary data.</text>
</comment>
<gene>
    <name evidence="3" type="ORF">GIB67_041913</name>
</gene>
<dbReference type="PROSITE" id="PS50127">
    <property type="entry name" value="UBC_2"/>
    <property type="match status" value="1"/>
</dbReference>
<evidence type="ECO:0000313" key="3">
    <source>
        <dbReference type="EMBL" id="KAF6160859.1"/>
    </source>
</evidence>
<organism evidence="3 4">
    <name type="scientific">Kingdonia uniflora</name>
    <dbReference type="NCBI Taxonomy" id="39325"/>
    <lineage>
        <taxon>Eukaryota</taxon>
        <taxon>Viridiplantae</taxon>
        <taxon>Streptophyta</taxon>
        <taxon>Embryophyta</taxon>
        <taxon>Tracheophyta</taxon>
        <taxon>Spermatophyta</taxon>
        <taxon>Magnoliopsida</taxon>
        <taxon>Ranunculales</taxon>
        <taxon>Circaeasteraceae</taxon>
        <taxon>Kingdonia</taxon>
    </lineage>
</organism>
<feature type="region of interest" description="Disordered" evidence="1">
    <location>
        <begin position="74"/>
        <end position="94"/>
    </location>
</feature>
<dbReference type="Proteomes" id="UP000541444">
    <property type="component" value="Unassembled WGS sequence"/>
</dbReference>
<proteinExistence type="predicted"/>
<dbReference type="EMBL" id="JACGCM010001150">
    <property type="protein sequence ID" value="KAF6160859.1"/>
    <property type="molecule type" value="Genomic_DNA"/>
</dbReference>
<feature type="compositionally biased region" description="Gly residues" evidence="1">
    <location>
        <begin position="81"/>
        <end position="91"/>
    </location>
</feature>
<dbReference type="AlphaFoldDB" id="A0A7J7N0Y8"/>
<dbReference type="InterPro" id="IPR000608">
    <property type="entry name" value="UBC"/>
</dbReference>
<name>A0A7J7N0Y8_9MAGN</name>
<protein>
    <recommendedName>
        <fullName evidence="2">UBC core domain-containing protein</fullName>
    </recommendedName>
</protein>
<dbReference type="PANTHER" id="PTHR24068">
    <property type="entry name" value="UBIQUITIN-CONJUGATING ENZYME E2"/>
    <property type="match status" value="1"/>
</dbReference>
<sequence>MSWKGTILGSTEIIFEGTEYKLSLSFPTDYPFKPPKVKFETACFQPIESAIDSCGGEISNDDVVVDQSENDKSLFSNGEDCSGGNGGGGRIKNGRVHDSEIVKYVAYQASTPTHSRVRESPLSSNAV</sequence>
<reference evidence="3 4" key="1">
    <citation type="journal article" date="2020" name="IScience">
        <title>Genome Sequencing of the Endangered Kingdonia uniflora (Circaeasteraceae, Ranunculales) Reveals Potential Mechanisms of Evolutionary Specialization.</title>
        <authorList>
            <person name="Sun Y."/>
            <person name="Deng T."/>
            <person name="Zhang A."/>
            <person name="Moore M.J."/>
            <person name="Landis J.B."/>
            <person name="Lin N."/>
            <person name="Zhang H."/>
            <person name="Zhang X."/>
            <person name="Huang J."/>
            <person name="Zhang X."/>
            <person name="Sun H."/>
            <person name="Wang H."/>
        </authorList>
    </citation>
    <scope>NUCLEOTIDE SEQUENCE [LARGE SCALE GENOMIC DNA]</scope>
    <source>
        <strain evidence="3">TB1705</strain>
        <tissue evidence="3">Leaf</tissue>
    </source>
</reference>
<evidence type="ECO:0000313" key="4">
    <source>
        <dbReference type="Proteomes" id="UP000541444"/>
    </source>
</evidence>
<evidence type="ECO:0000256" key="1">
    <source>
        <dbReference type="SAM" id="MobiDB-lite"/>
    </source>
</evidence>
<dbReference type="Gene3D" id="3.10.110.10">
    <property type="entry name" value="Ubiquitin Conjugating Enzyme"/>
    <property type="match status" value="1"/>
</dbReference>
<dbReference type="InterPro" id="IPR016135">
    <property type="entry name" value="UBQ-conjugating_enzyme/RWD"/>
</dbReference>
<dbReference type="SUPFAM" id="SSF54495">
    <property type="entry name" value="UBC-like"/>
    <property type="match status" value="1"/>
</dbReference>
<evidence type="ECO:0000259" key="2">
    <source>
        <dbReference type="PROSITE" id="PS50127"/>
    </source>
</evidence>
<feature type="domain" description="UBC core" evidence="2">
    <location>
        <begin position="1"/>
        <end position="127"/>
    </location>
</feature>
<dbReference type="Pfam" id="PF00179">
    <property type="entry name" value="UQ_con"/>
    <property type="match status" value="1"/>
</dbReference>
<accession>A0A7J7N0Y8</accession>
<keyword evidence="4" id="KW-1185">Reference proteome</keyword>